<feature type="region of interest" description="Disordered" evidence="1">
    <location>
        <begin position="421"/>
        <end position="441"/>
    </location>
</feature>
<evidence type="ECO:0000313" key="4">
    <source>
        <dbReference type="Proteomes" id="UP000014115"/>
    </source>
</evidence>
<dbReference type="Gene3D" id="3.30.750.140">
    <property type="match status" value="1"/>
</dbReference>
<name>K2K2A0_9GAMM</name>
<dbReference type="InterPro" id="IPR021136">
    <property type="entry name" value="Flagellar_hook_control-like_C"/>
</dbReference>
<dbReference type="Proteomes" id="UP000014115">
    <property type="component" value="Unassembled WGS sequence"/>
</dbReference>
<accession>K2K2A0</accession>
<keyword evidence="4" id="KW-1185">Reference proteome</keyword>
<feature type="domain" description="Flagellar hook-length control protein-like C-terminal" evidence="2">
    <location>
        <begin position="506"/>
        <end position="583"/>
    </location>
</feature>
<reference evidence="3 4" key="1">
    <citation type="journal article" date="2012" name="J. Bacteriol.">
        <title>Genome Sequence of Idiomarina xiamenensis Type Strain 10-D-4.</title>
        <authorList>
            <person name="Lai Q."/>
            <person name="Wang L."/>
            <person name="Wang W."/>
            <person name="Shao Z."/>
        </authorList>
    </citation>
    <scope>NUCLEOTIDE SEQUENCE [LARGE SCALE GENOMIC DNA]</scope>
    <source>
        <strain evidence="3 4">10-D-4</strain>
    </source>
</reference>
<evidence type="ECO:0000313" key="3">
    <source>
        <dbReference type="EMBL" id="EKE80812.1"/>
    </source>
</evidence>
<comment type="caution">
    <text evidence="3">The sequence shown here is derived from an EMBL/GenBank/DDBJ whole genome shotgun (WGS) entry which is preliminary data.</text>
</comment>
<dbReference type="OrthoDB" id="6235663at2"/>
<protein>
    <recommendedName>
        <fullName evidence="2">Flagellar hook-length control protein-like C-terminal domain-containing protein</fullName>
    </recommendedName>
</protein>
<dbReference type="RefSeq" id="WP_008489637.1">
    <property type="nucleotide sequence ID" value="NZ_AMRG01000016.1"/>
</dbReference>
<dbReference type="PATRIC" id="fig|740709.3.peg.2299"/>
<evidence type="ECO:0000256" key="1">
    <source>
        <dbReference type="SAM" id="MobiDB-lite"/>
    </source>
</evidence>
<dbReference type="Pfam" id="PF02120">
    <property type="entry name" value="Flg_hook"/>
    <property type="match status" value="1"/>
</dbReference>
<organism evidence="3 4">
    <name type="scientific">Idiomarina xiamenensis 10-D-4</name>
    <dbReference type="NCBI Taxonomy" id="740709"/>
    <lineage>
        <taxon>Bacteria</taxon>
        <taxon>Pseudomonadati</taxon>
        <taxon>Pseudomonadota</taxon>
        <taxon>Gammaproteobacteria</taxon>
        <taxon>Alteromonadales</taxon>
        <taxon>Idiomarinaceae</taxon>
        <taxon>Idiomarina</taxon>
    </lineage>
</organism>
<dbReference type="EMBL" id="AMRG01000016">
    <property type="protein sequence ID" value="EKE80812.1"/>
    <property type="molecule type" value="Genomic_DNA"/>
</dbReference>
<dbReference type="AlphaFoldDB" id="K2K2A0"/>
<dbReference type="STRING" id="740709.A10D4_11379"/>
<dbReference type="eggNOG" id="ENOG5031IDG">
    <property type="taxonomic scope" value="Bacteria"/>
</dbReference>
<evidence type="ECO:0000259" key="2">
    <source>
        <dbReference type="Pfam" id="PF02120"/>
    </source>
</evidence>
<sequence>MANGQSPLGQLLQSIASSSTASTANNSQLLAELSRPGHSHLAQVVSVANSQIVLQLGRQQLTLNSQALPAAIQQQLQQGARELLLFNPPANTQKLSQGPSQQADIRLWLLPLKAAQDGQLQLMNRQQPLVNWQLNERQQLIFQQGSTTVELPRRLPPMVANFLASHGSLKLEFALTQPSATRQEPQLVVSLHSAKPSYQVPPRAQIPQLTMPLASPLAQQLLKFSEQGVSRLALEQLLQSMRQPSGFIAPLPGHEQTLDATRLLQGRAASPQQVMQRLTELLQNAPPTRDVNNTALAQSIKALAEQYSISSAATAAPARPASVAASAAQADVELQQLLTQLLAKSPQAEQLAQQPQALQHWVSQWFAARPLALQSAQQLGGLGQALLLLLGARLQQQQPQGGTQQWLQQLQQWLQPASNSAAKATNAALNSAPPTTEMNSPLAQASSSLVSRLLQTLGSAFASAQLSQARLQESSANQQPDYYILLPPAAQQNKQDELLIQRRKDRRRDRQQQDIWLFTLRLDTQRLGVIMAKGRYQQGHAQIDFYTNNSATQQQLETHLAVLQGRLQAQQVNQVDFSVQAGDIPESLAEQASGVIRVSV</sequence>
<gene>
    <name evidence="3" type="ORF">A10D4_11379</name>
</gene>
<feature type="compositionally biased region" description="Low complexity" evidence="1">
    <location>
        <begin position="421"/>
        <end position="432"/>
    </location>
</feature>
<dbReference type="InterPro" id="IPR038610">
    <property type="entry name" value="FliK-like_C_sf"/>
</dbReference>
<proteinExistence type="predicted"/>